<evidence type="ECO:0000313" key="9">
    <source>
        <dbReference type="EMBL" id="RSN69711.1"/>
    </source>
</evidence>
<evidence type="ECO:0000256" key="4">
    <source>
        <dbReference type="ARBA" id="ARBA00022603"/>
    </source>
</evidence>
<name>A0A429G7F0_9CREN</name>
<keyword evidence="3" id="KW-0698">rRNA processing</keyword>
<evidence type="ECO:0000256" key="5">
    <source>
        <dbReference type="ARBA" id="ARBA00022679"/>
    </source>
</evidence>
<dbReference type="InterPro" id="IPR029028">
    <property type="entry name" value="Alpha/beta_knot_MTases"/>
</dbReference>
<dbReference type="SUPFAM" id="SSF75217">
    <property type="entry name" value="alpha/beta knot"/>
    <property type="match status" value="1"/>
</dbReference>
<keyword evidence="5" id="KW-0808">Transferase</keyword>
<evidence type="ECO:0000256" key="1">
    <source>
        <dbReference type="ARBA" id="ARBA00008115"/>
    </source>
</evidence>
<dbReference type="GO" id="GO:0070475">
    <property type="term" value="P:rRNA base methylation"/>
    <property type="evidence" value="ECO:0007669"/>
    <property type="project" value="InterPro"/>
</dbReference>
<keyword evidence="2" id="KW-0690">Ribosome biogenesis</keyword>
<evidence type="ECO:0008006" key="11">
    <source>
        <dbReference type="Google" id="ProtNLM"/>
    </source>
</evidence>
<protein>
    <recommendedName>
        <fullName evidence="11">16S rRNA methyltransferase</fullName>
    </recommendedName>
</protein>
<keyword evidence="6" id="KW-0949">S-adenosyl-L-methionine</keyword>
<dbReference type="PANTHER" id="PTHR12636">
    <property type="entry name" value="NEP1/MRA1"/>
    <property type="match status" value="1"/>
</dbReference>
<dbReference type="AlphaFoldDB" id="A0A429G7F0"/>
<accession>A0A429G7F0</accession>
<dbReference type="InterPro" id="IPR029026">
    <property type="entry name" value="tRNA_m1G_MTases_N"/>
</dbReference>
<evidence type="ECO:0000313" key="10">
    <source>
        <dbReference type="Proteomes" id="UP000278149"/>
    </source>
</evidence>
<dbReference type="NCBIfam" id="NF003207">
    <property type="entry name" value="PRK04171.2-2"/>
    <property type="match status" value="1"/>
</dbReference>
<keyword evidence="4" id="KW-0489">Methyltransferase</keyword>
<evidence type="ECO:0000256" key="2">
    <source>
        <dbReference type="ARBA" id="ARBA00022517"/>
    </source>
</evidence>
<evidence type="ECO:0000256" key="7">
    <source>
        <dbReference type="ARBA" id="ARBA00022730"/>
    </source>
</evidence>
<dbReference type="InterPro" id="IPR005304">
    <property type="entry name" value="Rbsml_bgen_MeTrfase_EMG1/NEP1"/>
</dbReference>
<sequence>MGMITLVLVESSLSRLPDWARRKDIISNYKKIYGKPYDVLDVNAIPPRMRKMVGEKEGRPDIVHRALLSITDHPLYSMGRISLYMHTVEERIFSFSPSIRPPRNYLRFLGLMAELLREGWVGESRETALIREVDLTLEEIADGSILLDESGEFLNPISFLKSLNEGKFIVGCFPHGEFSEKVERLAKFKLSLHRGTLSSSAAISMLLSYAYYKEVWDP</sequence>
<evidence type="ECO:0000256" key="3">
    <source>
        <dbReference type="ARBA" id="ARBA00022552"/>
    </source>
</evidence>
<reference evidence="9 10" key="1">
    <citation type="submission" date="2018-10" db="EMBL/GenBank/DDBJ databases">
        <title>Co-occurring genomic capacity for anaerobic methane metabolism and dissimilatory sulfite reduction discovered in the Korarchaeota.</title>
        <authorList>
            <person name="Mckay L.J."/>
            <person name="Dlakic M."/>
            <person name="Fields M.W."/>
            <person name="Delmont T.O."/>
            <person name="Eren A.M."/>
            <person name="Jay Z.J."/>
            <person name="Klingelsmith K.B."/>
            <person name="Rusch D.B."/>
            <person name="Inskeep W.P."/>
        </authorList>
    </citation>
    <scope>NUCLEOTIDE SEQUENCE [LARGE SCALE GENOMIC DNA]</scope>
    <source>
        <strain evidence="9 10">WS</strain>
    </source>
</reference>
<comment type="similarity">
    <text evidence="1">Belongs to the class IV-like SAM-binding methyltransferase superfamily. RNA methyltransferase NEP1 family.</text>
</comment>
<dbReference type="GO" id="GO:0070037">
    <property type="term" value="F:rRNA (pseudouridine) methyltransferase activity"/>
    <property type="evidence" value="ECO:0007669"/>
    <property type="project" value="InterPro"/>
</dbReference>
<dbReference type="Gene3D" id="3.40.1280.10">
    <property type="match status" value="1"/>
</dbReference>
<dbReference type="PANTHER" id="PTHR12636:SF5">
    <property type="entry name" value="RIBOSOMAL RNA SMALL SUBUNIT METHYLTRANSFERASE NEP1"/>
    <property type="match status" value="1"/>
</dbReference>
<keyword evidence="7" id="KW-0699">rRNA-binding</keyword>
<comment type="caution">
    <text evidence="9">The sequence shown here is derived from an EMBL/GenBank/DDBJ whole genome shotgun (WGS) entry which is preliminary data.</text>
</comment>
<dbReference type="Pfam" id="PF03587">
    <property type="entry name" value="EMG1"/>
    <property type="match status" value="1"/>
</dbReference>
<dbReference type="GO" id="GO:0019843">
    <property type="term" value="F:rRNA binding"/>
    <property type="evidence" value="ECO:0007669"/>
    <property type="project" value="UniProtKB-KW"/>
</dbReference>
<dbReference type="Proteomes" id="UP000278149">
    <property type="component" value="Unassembled WGS sequence"/>
</dbReference>
<proteinExistence type="inferred from homology"/>
<evidence type="ECO:0000256" key="8">
    <source>
        <dbReference type="ARBA" id="ARBA00022884"/>
    </source>
</evidence>
<organism evidence="9 10">
    <name type="scientific">Candidatus Korarchaeum cryptofilum</name>
    <dbReference type="NCBI Taxonomy" id="498846"/>
    <lineage>
        <taxon>Archaea</taxon>
        <taxon>Thermoproteota</taxon>
        <taxon>Candidatus Korarchaeia</taxon>
        <taxon>Candidatus Korarchaeales</taxon>
        <taxon>Candidatus Korarchaeaceae</taxon>
        <taxon>Candidatus Korarchaeum</taxon>
    </lineage>
</organism>
<evidence type="ECO:0000256" key="6">
    <source>
        <dbReference type="ARBA" id="ARBA00022691"/>
    </source>
</evidence>
<keyword evidence="8" id="KW-0694">RNA-binding</keyword>
<dbReference type="RefSeq" id="WP_125741363.1">
    <property type="nucleotide sequence ID" value="NZ_RCOR01000018.1"/>
</dbReference>
<gene>
    <name evidence="9" type="ORF">D9Q81_03705</name>
</gene>
<dbReference type="EMBL" id="RCOR01000018">
    <property type="protein sequence ID" value="RSN69711.1"/>
    <property type="molecule type" value="Genomic_DNA"/>
</dbReference>